<feature type="region of interest" description="Disordered" evidence="1">
    <location>
        <begin position="413"/>
        <end position="434"/>
    </location>
</feature>
<reference evidence="2 3" key="1">
    <citation type="journal article" date="2024" name="Environ. Microbiol.">
        <title>Novel evolutionary insights on the interactions of the Holosporales (Alphaproteobacteria) with eukaryotic hosts from comparative genomics.</title>
        <authorList>
            <person name="Giovannini M."/>
            <person name="Petroni G."/>
            <person name="Castelli M."/>
        </authorList>
    </citation>
    <scope>NUCLEOTIDE SEQUENCE [LARGE SCALE GENOMIC DNA]</scope>
    <source>
        <strain evidence="2 3">US_Bl 15I1</strain>
    </source>
</reference>
<organism evidence="2 3">
    <name type="scientific">Candidatus Bealeia paramacronuclearis</name>
    <dbReference type="NCBI Taxonomy" id="1921001"/>
    <lineage>
        <taxon>Bacteria</taxon>
        <taxon>Pseudomonadati</taxon>
        <taxon>Pseudomonadota</taxon>
        <taxon>Alphaproteobacteria</taxon>
        <taxon>Holosporales</taxon>
        <taxon>Holosporaceae</taxon>
        <taxon>Candidatus Bealeia</taxon>
    </lineage>
</organism>
<feature type="compositionally biased region" description="Basic and acidic residues" evidence="1">
    <location>
        <begin position="371"/>
        <end position="384"/>
    </location>
</feature>
<accession>A0ABZ2C4E6</accession>
<evidence type="ECO:0000256" key="1">
    <source>
        <dbReference type="SAM" id="MobiDB-lite"/>
    </source>
</evidence>
<dbReference type="Proteomes" id="UP001330434">
    <property type="component" value="Chromosome"/>
</dbReference>
<name>A0ABZ2C4E6_9PROT</name>
<feature type="region of interest" description="Disordered" evidence="1">
    <location>
        <begin position="353"/>
        <end position="384"/>
    </location>
</feature>
<evidence type="ECO:0000313" key="3">
    <source>
        <dbReference type="Proteomes" id="UP001330434"/>
    </source>
</evidence>
<evidence type="ECO:0000313" key="2">
    <source>
        <dbReference type="EMBL" id="WVX65849.1"/>
    </source>
</evidence>
<protein>
    <submittedName>
        <fullName evidence="2">Uncharacterized protein</fullName>
    </submittedName>
</protein>
<proteinExistence type="predicted"/>
<gene>
    <name evidence="2" type="ORF">Bealeia1_00015</name>
</gene>
<dbReference type="EMBL" id="CP133270">
    <property type="protein sequence ID" value="WVX65849.1"/>
    <property type="molecule type" value="Genomic_DNA"/>
</dbReference>
<sequence length="747" mass="87297">MVIVMKFINLILCVFVSLYSQSLLSGKFQYEKELFELNTDSIAIKALKSNETLTFEDLRQDIENRKTHLMELFQYVQMNGIKKDTKALFAKKTDYVRKFRVDLTGDLLTPEVMILSLLKCDYVVEKDLVCYFLNCLDTFSKAPASEVQMQKFYNQTIYVVRQNLQSLWNSVFGYLKLKYPQAFKEEEGEKIIYSNFVTHFTDEEEKLYFNFLKEFRCDEIMENDSVQINRMVLYLLDENILKCPTVIYELNSILFYFNIERTLLSACASLHCDSKFFHFDKPLQTQDHEFVLAKVANKHRTGFLSTSFLTSITDKKAVDLYSKPNIQNAVVKGCLEEPTQIFKSFIEDMFPDQMKPVESPSKKKNQPKKSVKNEKKSKTQKLKKEPLKTFAQKQEIKVVEEESAENKIKNEMSEDEVFESGENKLDESDVNSEEDLEDIQIENVNIQKDKKNTQLSVVPYKTSLEWKDYAYKRFVRAQKDRTYTFENTPYSFPDMENPHNLALLEKIARREVFPNLASYRIRFHYAEESSPKKFESVEFFSSKKYFSGCHFFEEQKGFKRRNKLFNAFTDILSESQQGEYKKANKEERRTFLGKTLTPVLCETIVNGDWTLNANDAEAIMLLDLANELPNYLSQLTKNGTKKIHLHGIALGISTYYDCCWRCINLIQGWQRDLKNRIQHWSDQISKGVIAISPDFSTVALTFGEKLPNFKSFYFPDALQGPLKLERGTHPSEQHKLTCIKVLRDSKQ</sequence>
<keyword evidence="3" id="KW-1185">Reference proteome</keyword>